<accession>A0A060NSN4</accession>
<dbReference type="Gene3D" id="3.40.640.10">
    <property type="entry name" value="Type I PLP-dependent aspartate aminotransferase-like (Major domain)"/>
    <property type="match status" value="1"/>
</dbReference>
<evidence type="ECO:0000256" key="2">
    <source>
        <dbReference type="ARBA" id="ARBA00007970"/>
    </source>
</evidence>
<sequence length="354" mass="37912">MSAEKSAAARGHGGPDHLGVPLHDFSSNSNACGPCPFALAAVQQADASRYPDASYTALRQQLAGFHGVDAQRLVLAASASEFIFRITALAAQRGAGAVWLPPYSYGDYAQSAQSWKLPVVAQPAQAQLRWACDPSSPLGVAHQGLAELPVTAALCVLDRAYEPLRLSGALALPDEALQKFWQLWTPNKALGLTGVRAAYAIAPPGANDAVMQLESLAPSWPVGAHGAAMLRAWCEPAVQQWLADSLVTLREWKERQKQVCESIGWTVLPSNANFFVCHAGIEQLVPDPDPGTSLSVHRDGLRIKPAMTDLRERGIKLRDCTSFGLPGHLRLSVQTPAAQDALHHAWQNISKASS</sequence>
<keyword evidence="4 11" id="KW-0032">Aminotransferase</keyword>
<dbReference type="PANTHER" id="PTHR43643:SF6">
    <property type="entry name" value="HISTIDINOL-PHOSPHATE AMINOTRANSFERASE"/>
    <property type="match status" value="1"/>
</dbReference>
<dbReference type="GO" id="GO:0000105">
    <property type="term" value="P:L-histidine biosynthetic process"/>
    <property type="evidence" value="ECO:0007669"/>
    <property type="project" value="UniProtKB-KW"/>
</dbReference>
<dbReference type="HOGENOM" id="CLU_017584_3_2_4"/>
<dbReference type="STRING" id="1458426.SMCB_0330"/>
<evidence type="ECO:0000256" key="7">
    <source>
        <dbReference type="ARBA" id="ARBA00022898"/>
    </source>
</evidence>
<evidence type="ECO:0000256" key="4">
    <source>
        <dbReference type="ARBA" id="ARBA00022576"/>
    </source>
</evidence>
<dbReference type="Gene3D" id="3.90.1150.10">
    <property type="entry name" value="Aspartate Aminotransferase, domain 1"/>
    <property type="match status" value="1"/>
</dbReference>
<dbReference type="OrthoDB" id="9813612at2"/>
<evidence type="ECO:0000313" key="12">
    <source>
        <dbReference type="Proteomes" id="UP000066014"/>
    </source>
</evidence>
<dbReference type="InterPro" id="IPR015424">
    <property type="entry name" value="PyrdxlP-dep_Trfase"/>
</dbReference>
<dbReference type="InterPro" id="IPR015421">
    <property type="entry name" value="PyrdxlP-dep_Trfase_major"/>
</dbReference>
<dbReference type="Proteomes" id="UP000066014">
    <property type="component" value="Chromosome"/>
</dbReference>
<dbReference type="AlphaFoldDB" id="A0A060NSN4"/>
<dbReference type="InterPro" id="IPR015422">
    <property type="entry name" value="PyrdxlP-dep_Trfase_small"/>
</dbReference>
<proteinExistence type="inferred from homology"/>
<keyword evidence="8" id="KW-0368">Histidine biosynthesis</keyword>
<evidence type="ECO:0000256" key="8">
    <source>
        <dbReference type="ARBA" id="ARBA00023102"/>
    </source>
</evidence>
<dbReference type="InterPro" id="IPR004839">
    <property type="entry name" value="Aminotransferase_I/II_large"/>
</dbReference>
<dbReference type="SUPFAM" id="SSF53383">
    <property type="entry name" value="PLP-dependent transferases"/>
    <property type="match status" value="1"/>
</dbReference>
<organism evidence="11 12">
    <name type="scientific">Serpentinimonas maccroryi</name>
    <dbReference type="NCBI Taxonomy" id="1458426"/>
    <lineage>
        <taxon>Bacteria</taxon>
        <taxon>Pseudomonadati</taxon>
        <taxon>Pseudomonadota</taxon>
        <taxon>Betaproteobacteria</taxon>
        <taxon>Burkholderiales</taxon>
        <taxon>Comamonadaceae</taxon>
        <taxon>Serpentinimonas</taxon>
    </lineage>
</organism>
<evidence type="ECO:0000256" key="9">
    <source>
        <dbReference type="ARBA" id="ARBA00047481"/>
    </source>
</evidence>
<feature type="domain" description="Aminotransferase class I/classII large" evidence="10">
    <location>
        <begin position="188"/>
        <end position="337"/>
    </location>
</feature>
<dbReference type="Pfam" id="PF00155">
    <property type="entry name" value="Aminotran_1_2"/>
    <property type="match status" value="2"/>
</dbReference>
<dbReference type="GO" id="GO:0004400">
    <property type="term" value="F:histidinol-phosphate transaminase activity"/>
    <property type="evidence" value="ECO:0007669"/>
    <property type="project" value="UniProtKB-EC"/>
</dbReference>
<comment type="pathway">
    <text evidence="1">Amino-acid biosynthesis; L-histidine biosynthesis; L-histidine from 5-phospho-alpha-D-ribose 1-diphosphate: step 7/9.</text>
</comment>
<keyword evidence="7" id="KW-0663">Pyridoxal phosphate</keyword>
<comment type="catalytic activity">
    <reaction evidence="9">
        <text>L-histidinol phosphate + 2-oxoglutarate = 3-(imidazol-4-yl)-2-oxopropyl phosphate + L-glutamate</text>
        <dbReference type="Rhea" id="RHEA:23744"/>
        <dbReference type="ChEBI" id="CHEBI:16810"/>
        <dbReference type="ChEBI" id="CHEBI:29985"/>
        <dbReference type="ChEBI" id="CHEBI:57766"/>
        <dbReference type="ChEBI" id="CHEBI:57980"/>
        <dbReference type="EC" id="2.6.1.9"/>
    </reaction>
</comment>
<dbReference type="EMBL" id="AP014569">
    <property type="protein sequence ID" value="BAO82558.1"/>
    <property type="molecule type" value="Genomic_DNA"/>
</dbReference>
<keyword evidence="6 11" id="KW-0808">Transferase</keyword>
<evidence type="ECO:0000256" key="5">
    <source>
        <dbReference type="ARBA" id="ARBA00022605"/>
    </source>
</evidence>
<evidence type="ECO:0000313" key="11">
    <source>
        <dbReference type="EMBL" id="BAO82558.1"/>
    </source>
</evidence>
<keyword evidence="5" id="KW-0028">Amino-acid biosynthesis</keyword>
<evidence type="ECO:0000256" key="6">
    <source>
        <dbReference type="ARBA" id="ARBA00022679"/>
    </source>
</evidence>
<name>A0A060NSN4_9BURK</name>
<feature type="domain" description="Aminotransferase class I/classII large" evidence="10">
    <location>
        <begin position="24"/>
        <end position="133"/>
    </location>
</feature>
<dbReference type="GO" id="GO:0030170">
    <property type="term" value="F:pyridoxal phosphate binding"/>
    <property type="evidence" value="ECO:0007669"/>
    <property type="project" value="InterPro"/>
</dbReference>
<evidence type="ECO:0000256" key="1">
    <source>
        <dbReference type="ARBA" id="ARBA00005011"/>
    </source>
</evidence>
<evidence type="ECO:0000256" key="3">
    <source>
        <dbReference type="ARBA" id="ARBA00012748"/>
    </source>
</evidence>
<comment type="similarity">
    <text evidence="2">Belongs to the class-II pyridoxal-phosphate-dependent aminotransferase family. Histidinol-phosphate aminotransferase subfamily.</text>
</comment>
<protein>
    <recommendedName>
        <fullName evidence="3">histidinol-phosphate transaminase</fullName>
        <ecNumber evidence="3">2.6.1.9</ecNumber>
    </recommendedName>
</protein>
<keyword evidence="12" id="KW-1185">Reference proteome</keyword>
<evidence type="ECO:0000259" key="10">
    <source>
        <dbReference type="Pfam" id="PF00155"/>
    </source>
</evidence>
<reference evidence="11 12" key="1">
    <citation type="journal article" date="2014" name="Nat. Commun.">
        <title>Physiological and genomic features of highly alkaliphilic hydrogen-utilizing Betaproteobacteria from a continental serpentinizing site.</title>
        <authorList>
            <person name="Suzuki S."/>
            <person name="Kuenen J.G."/>
            <person name="Schipper K."/>
            <person name="van der Velde S."/>
            <person name="Ishii S."/>
            <person name="Wu A."/>
            <person name="Sorokin D.Y."/>
            <person name="Tenney A."/>
            <person name="Meng X.Y."/>
            <person name="Morrill P.L."/>
            <person name="Kamagata Y."/>
            <person name="Muyzer G."/>
            <person name="Nealson K.H."/>
        </authorList>
    </citation>
    <scope>NUCLEOTIDE SEQUENCE [LARGE SCALE GENOMIC DNA]</scope>
    <source>
        <strain evidence="11 12">B1</strain>
    </source>
</reference>
<dbReference type="KEGG" id="cbab:SMCB_0330"/>
<dbReference type="EC" id="2.6.1.9" evidence="3"/>
<dbReference type="RefSeq" id="WP_045534576.1">
    <property type="nucleotide sequence ID" value="NZ_AP014569.1"/>
</dbReference>
<dbReference type="InterPro" id="IPR050106">
    <property type="entry name" value="HistidinolP_aminotransfase"/>
</dbReference>
<gene>
    <name evidence="11" type="ORF">SMCB_0330</name>
</gene>
<dbReference type="PANTHER" id="PTHR43643">
    <property type="entry name" value="HISTIDINOL-PHOSPHATE AMINOTRANSFERASE 2"/>
    <property type="match status" value="1"/>
</dbReference>